<dbReference type="EMBL" id="KY774314">
    <property type="protein sequence ID" value="ART31467.1"/>
    <property type="molecule type" value="Genomic_DNA"/>
</dbReference>
<protein>
    <submittedName>
        <fullName evidence="1">Uncharacterized protein</fullName>
    </submittedName>
</protein>
<organism evidence="1">
    <name type="scientific">Utricularia reniformis</name>
    <dbReference type="NCBI Taxonomy" id="192314"/>
    <lineage>
        <taxon>Eukaryota</taxon>
        <taxon>Viridiplantae</taxon>
        <taxon>Streptophyta</taxon>
        <taxon>Embryophyta</taxon>
        <taxon>Tracheophyta</taxon>
        <taxon>Spermatophyta</taxon>
        <taxon>Magnoliopsida</taxon>
        <taxon>eudicotyledons</taxon>
        <taxon>Gunneridae</taxon>
        <taxon>Pentapetalae</taxon>
        <taxon>asterids</taxon>
        <taxon>lamiids</taxon>
        <taxon>Lamiales</taxon>
        <taxon>Lentibulariaceae</taxon>
        <taxon>Utricularia</taxon>
    </lineage>
</organism>
<gene>
    <name evidence="1" type="ORF">AEK19_MT1259</name>
</gene>
<accession>A0A1Y0B247</accession>
<geneLocation type="mitochondrion" evidence="1"/>
<proteinExistence type="predicted"/>
<keyword evidence="1" id="KW-0496">Mitochondrion</keyword>
<reference evidence="1" key="1">
    <citation type="submission" date="2017-03" db="EMBL/GenBank/DDBJ databases">
        <title>The mitochondrial genome of the carnivorous plant Utricularia reniformis (Lentibulariaceae): structure, comparative analysis and evolutionary landmarks.</title>
        <authorList>
            <person name="Silva S.R."/>
            <person name="Alvarenga D.O."/>
            <person name="Michael T.P."/>
            <person name="Miranda V.F.O."/>
            <person name="Varani A.M."/>
        </authorList>
    </citation>
    <scope>NUCLEOTIDE SEQUENCE</scope>
</reference>
<name>A0A1Y0B247_9LAMI</name>
<sequence length="73" mass="8302">MAFSTGTQSCFHRLSFIPSTLSLLRARHLRANSFQQHSIVLGLVYKSIHRGFRGTKKAHKTPASFLFPVRMID</sequence>
<dbReference type="AlphaFoldDB" id="A0A1Y0B247"/>
<evidence type="ECO:0000313" key="1">
    <source>
        <dbReference type="EMBL" id="ART31467.1"/>
    </source>
</evidence>